<sequence length="375" mass="41301">MCCRLGSVKQHINGHSPYHRLVIITEAFMYRPLLCSFNNFAGRWAAQRAISTTGRALRVFGQGASKWATAPAFMSLGANSTAASASTSFLPSYLFSTSASSALPFQPSSFHFQEMGMLGWFLVDLAINVAGWAVAATLKTEKFYDALGSVSFLTLTAGSLFLSGTPITARKILVSAMAGIWTVRLGSYLIHRVHKVGKDSRFDEVKHQPLTFLVYWVMQAAWVWVTLSPVLLINGSASTAPLALIDLIGVGVYALGLGIEVVADSQKDHFKSNPENKGKFITEGLWSWSRHPNYFGESLLWWGVFITCASSFTSTSQFATVASPVFVYCLIRYLSGVPILEAQADKRWGHLPEYQEYKEKTPVFFLLPPSVNKHS</sequence>
<reference evidence="2 3" key="1">
    <citation type="submission" date="2017-08" db="EMBL/GenBank/DDBJ databases">
        <title>Acidophilic green algal genome provides insights into adaptation to an acidic environment.</title>
        <authorList>
            <person name="Hirooka S."/>
            <person name="Hirose Y."/>
            <person name="Kanesaki Y."/>
            <person name="Higuchi S."/>
            <person name="Fujiwara T."/>
            <person name="Onuma R."/>
            <person name="Era A."/>
            <person name="Ohbayashi R."/>
            <person name="Uzuka A."/>
            <person name="Nozaki H."/>
            <person name="Yoshikawa H."/>
            <person name="Miyagishima S.Y."/>
        </authorList>
    </citation>
    <scope>NUCLEOTIDE SEQUENCE [LARGE SCALE GENOMIC DNA]</scope>
    <source>
        <strain evidence="2 3">NIES-2499</strain>
    </source>
</reference>
<dbReference type="PROSITE" id="PS50244">
    <property type="entry name" value="S5A_REDUCTASE"/>
    <property type="match status" value="1"/>
</dbReference>
<dbReference type="Gene3D" id="1.20.120.1630">
    <property type="match status" value="1"/>
</dbReference>
<feature type="transmembrane region" description="Helical" evidence="1">
    <location>
        <begin position="147"/>
        <end position="166"/>
    </location>
</feature>
<gene>
    <name evidence="2" type="ORF">CEUSTIGMA_g11745.t1</name>
</gene>
<feature type="transmembrane region" description="Helical" evidence="1">
    <location>
        <begin position="239"/>
        <end position="263"/>
    </location>
</feature>
<dbReference type="OrthoDB" id="67965at2759"/>
<evidence type="ECO:0000256" key="1">
    <source>
        <dbReference type="SAM" id="Phobius"/>
    </source>
</evidence>
<organism evidence="2 3">
    <name type="scientific">Chlamydomonas eustigma</name>
    <dbReference type="NCBI Taxonomy" id="1157962"/>
    <lineage>
        <taxon>Eukaryota</taxon>
        <taxon>Viridiplantae</taxon>
        <taxon>Chlorophyta</taxon>
        <taxon>core chlorophytes</taxon>
        <taxon>Chlorophyceae</taxon>
        <taxon>CS clade</taxon>
        <taxon>Chlamydomonadales</taxon>
        <taxon>Chlamydomonadaceae</taxon>
        <taxon>Chlamydomonas</taxon>
    </lineage>
</organism>
<dbReference type="EMBL" id="BEGY01000122">
    <property type="protein sequence ID" value="GAX84323.1"/>
    <property type="molecule type" value="Genomic_DNA"/>
</dbReference>
<dbReference type="PANTHER" id="PTHR32251:SF17">
    <property type="entry name" value="STEROID 5-ALPHA REDUCTASE C-TERMINAL DOMAIN-CONTAINING PROTEIN"/>
    <property type="match status" value="1"/>
</dbReference>
<feature type="transmembrane region" description="Helical" evidence="1">
    <location>
        <begin position="172"/>
        <end position="191"/>
    </location>
</feature>
<keyword evidence="3" id="KW-1185">Reference proteome</keyword>
<dbReference type="Proteomes" id="UP000232323">
    <property type="component" value="Unassembled WGS sequence"/>
</dbReference>
<proteinExistence type="predicted"/>
<keyword evidence="1" id="KW-1133">Transmembrane helix</keyword>
<dbReference type="PANTHER" id="PTHR32251">
    <property type="entry name" value="3-OXO-5-ALPHA-STEROID 4-DEHYDROGENASE"/>
    <property type="match status" value="1"/>
</dbReference>
<keyword evidence="1" id="KW-0812">Transmembrane</keyword>
<dbReference type="AlphaFoldDB" id="A0A250XMR7"/>
<accession>A0A250XMR7</accession>
<protein>
    <submittedName>
        <fullName evidence="2">Uncharacterized protein</fullName>
    </submittedName>
</protein>
<dbReference type="InterPro" id="IPR010721">
    <property type="entry name" value="UstE-like"/>
</dbReference>
<comment type="caution">
    <text evidence="2">The sequence shown here is derived from an EMBL/GenBank/DDBJ whole genome shotgun (WGS) entry which is preliminary data.</text>
</comment>
<dbReference type="GO" id="GO:0016020">
    <property type="term" value="C:membrane"/>
    <property type="evidence" value="ECO:0007669"/>
    <property type="project" value="TreeGrafter"/>
</dbReference>
<evidence type="ECO:0000313" key="3">
    <source>
        <dbReference type="Proteomes" id="UP000232323"/>
    </source>
</evidence>
<keyword evidence="1" id="KW-0472">Membrane</keyword>
<feature type="transmembrane region" description="Helical" evidence="1">
    <location>
        <begin position="212"/>
        <end position="233"/>
    </location>
</feature>
<evidence type="ECO:0000313" key="2">
    <source>
        <dbReference type="EMBL" id="GAX84323.1"/>
    </source>
</evidence>
<dbReference type="Pfam" id="PF06966">
    <property type="entry name" value="DUF1295"/>
    <property type="match status" value="1"/>
</dbReference>
<feature type="transmembrane region" description="Helical" evidence="1">
    <location>
        <begin position="117"/>
        <end position="135"/>
    </location>
</feature>
<name>A0A250XMR7_9CHLO</name>